<dbReference type="KEGG" id="tki:TKV_c21700"/>
<protein>
    <submittedName>
        <fullName evidence="4">CRISPR subtype III-B-associated RAMP protein Cmr4</fullName>
    </submittedName>
</protein>
<dbReference type="STRING" id="2325.TKV_c21700"/>
<dbReference type="GO" id="GO:0051607">
    <property type="term" value="P:defense response to virus"/>
    <property type="evidence" value="ECO:0007669"/>
    <property type="project" value="UniProtKB-KW"/>
</dbReference>
<dbReference type="Pfam" id="PF03787">
    <property type="entry name" value="RAMPs"/>
    <property type="match status" value="1"/>
</dbReference>
<evidence type="ECO:0000256" key="1">
    <source>
        <dbReference type="ARBA" id="ARBA00023118"/>
    </source>
</evidence>
<keyword evidence="1" id="KW-0051">Antiviral defense</keyword>
<evidence type="ECO:0000256" key="2">
    <source>
        <dbReference type="SAM" id="MobiDB-lite"/>
    </source>
</evidence>
<sequence length="460" mass="52736">MCKNDSVKELRVYGMATDPVYIGTGGYTIGRVDNTIVRDPITKLPKIPGSSLAGTWRYYVTLELMPFVKSKIEEHLDQILEFLKNENVITEDEKMALKENKELSKVSFNELKRSIYRILNIHSHGNEDKNKEEKRKKIHEKLKQYFEEKFQINTLTENNENNWRYYEYNKFSRITCAGQDNTPQEELSNAPYATDNEGKTGHCGHCIICKGFGFSKEDLSWQGMIHFSDLNILFFPVFTRLGTKWITTEEILKNAGLYDEKVKGETDKKSNAEEQKFCIALEKIENGQENGHINLGWIYLPYKVENLPIKINDVQFDKFKLDIKKIIIVPENLFSQIVNSNLEVRTSVSIDPITGAAKEGALFTSEAIPRGTIFYGDLRIFNKSAFEGLDKIKALPDYDKLEDALCDSKHFFETLGIGGMTTRGFGRLKLEIKEKKTNYEEDTNKKSVWNNTAGSGGEQE</sequence>
<dbReference type="HOGENOM" id="CLU_047795_1_1_9"/>
<dbReference type="PANTHER" id="PTHR36700:SF1">
    <property type="entry name" value="CRISPR SYSTEM CMR SUBUNIT CMR4"/>
    <property type="match status" value="1"/>
</dbReference>
<evidence type="ECO:0000313" key="5">
    <source>
        <dbReference type="Proteomes" id="UP000029669"/>
    </source>
</evidence>
<feature type="domain" description="CRISPR type III-associated protein" evidence="3">
    <location>
        <begin position="17"/>
        <end position="429"/>
    </location>
</feature>
<dbReference type="InterPro" id="IPR013410">
    <property type="entry name" value="CRISPR-assoc_RAMP_Cmr4"/>
</dbReference>
<proteinExistence type="predicted"/>
<dbReference type="PANTHER" id="PTHR36700">
    <property type="entry name" value="CRISPR SYSTEM CMR SUBUNIT CMR4"/>
    <property type="match status" value="1"/>
</dbReference>
<dbReference type="RefSeq" id="WP_049685903.1">
    <property type="nucleotide sequence ID" value="NZ_CP009170.1"/>
</dbReference>
<dbReference type="AlphaFoldDB" id="A0A097AU05"/>
<reference evidence="5" key="1">
    <citation type="journal article" date="2015" name="Genome Announc.">
        <title>Whole-Genome Sequences of 80 Environmental and Clinical Isolates of Burkholderia pseudomallei.</title>
        <authorList>
            <person name="Johnson S.L."/>
            <person name="Baker A.L."/>
            <person name="Chain P.S."/>
            <person name="Currie B.J."/>
            <person name="Daligault H.E."/>
            <person name="Davenport K.W."/>
            <person name="Davis C.B."/>
            <person name="Inglis T.J."/>
            <person name="Kaestli M."/>
            <person name="Koren S."/>
            <person name="Mayo M."/>
            <person name="Merritt A.J."/>
            <person name="Price E.P."/>
            <person name="Sarovich D.S."/>
            <person name="Warner J."/>
            <person name="Rosovitz M.J."/>
        </authorList>
    </citation>
    <scope>NUCLEOTIDE SEQUENCE [LARGE SCALE GENOMIC DNA]</scope>
    <source>
        <strain evidence="5">DSM 2030</strain>
    </source>
</reference>
<accession>A0A097AU05</accession>
<feature type="region of interest" description="Disordered" evidence="2">
    <location>
        <begin position="438"/>
        <end position="460"/>
    </location>
</feature>
<name>A0A097AU05_THEKI</name>
<evidence type="ECO:0000313" key="4">
    <source>
        <dbReference type="EMBL" id="AIS53302.1"/>
    </source>
</evidence>
<dbReference type="EMBL" id="CP009170">
    <property type="protein sequence ID" value="AIS53302.1"/>
    <property type="molecule type" value="Genomic_DNA"/>
</dbReference>
<keyword evidence="5" id="KW-1185">Reference proteome</keyword>
<dbReference type="Proteomes" id="UP000029669">
    <property type="component" value="Chromosome"/>
</dbReference>
<evidence type="ECO:0000259" key="3">
    <source>
        <dbReference type="Pfam" id="PF03787"/>
    </source>
</evidence>
<dbReference type="eggNOG" id="COG1336">
    <property type="taxonomic scope" value="Bacteria"/>
</dbReference>
<organism evidence="4 5">
    <name type="scientific">Thermoanaerobacter kivui</name>
    <name type="common">Acetogenium kivui</name>
    <dbReference type="NCBI Taxonomy" id="2325"/>
    <lineage>
        <taxon>Bacteria</taxon>
        <taxon>Bacillati</taxon>
        <taxon>Bacillota</taxon>
        <taxon>Clostridia</taxon>
        <taxon>Thermoanaerobacterales</taxon>
        <taxon>Thermoanaerobacteraceae</taxon>
        <taxon>Thermoanaerobacter</taxon>
    </lineage>
</organism>
<gene>
    <name evidence="4" type="primary">cmr4</name>
    <name evidence="4" type="ORF">TKV_c21700</name>
</gene>
<dbReference type="OrthoDB" id="9789361at2"/>
<dbReference type="InterPro" id="IPR005537">
    <property type="entry name" value="RAMP_III_fam"/>
</dbReference>